<dbReference type="InterPro" id="IPR036962">
    <property type="entry name" value="Glyco_hydro_3_N_sf"/>
</dbReference>
<evidence type="ECO:0000256" key="6">
    <source>
        <dbReference type="SAM" id="MobiDB-lite"/>
    </source>
</evidence>
<keyword evidence="4" id="KW-0378">Hydrolase</keyword>
<evidence type="ECO:0000313" key="8">
    <source>
        <dbReference type="EMBL" id="APZ35951.1"/>
    </source>
</evidence>
<dbReference type="InterPro" id="IPR017853">
    <property type="entry name" value="GH"/>
</dbReference>
<protein>
    <recommendedName>
        <fullName evidence="3">beta-N-acetylhexosaminidase</fullName>
        <ecNumber evidence="3">3.2.1.52</ecNumber>
    </recommendedName>
</protein>
<reference evidence="8 9" key="1">
    <citation type="submission" date="2016-12" db="EMBL/GenBank/DDBJ databases">
        <title>Complete genome sequence of Microbacterium aurum KACC 15219.</title>
        <authorList>
            <person name="Jung Y."/>
            <person name="Shin J.-H."/>
            <person name="Lee Y.-J."/>
            <person name="Yi H."/>
            <person name="Bahn Y.-S."/>
            <person name="Kim J.F."/>
            <person name="Lee D.-W."/>
        </authorList>
    </citation>
    <scope>NUCLEOTIDE SEQUENCE [LARGE SCALE GENOMIC DNA]</scope>
    <source>
        <strain evidence="8 9">KACC 15219</strain>
    </source>
</reference>
<keyword evidence="9" id="KW-1185">Reference proteome</keyword>
<evidence type="ECO:0000256" key="5">
    <source>
        <dbReference type="ARBA" id="ARBA00023295"/>
    </source>
</evidence>
<feature type="compositionally biased region" description="Low complexity" evidence="6">
    <location>
        <begin position="8"/>
        <end position="24"/>
    </location>
</feature>
<dbReference type="Gene3D" id="3.20.20.300">
    <property type="entry name" value="Glycoside hydrolase, family 3, N-terminal domain"/>
    <property type="match status" value="1"/>
</dbReference>
<dbReference type="EMBL" id="CP018762">
    <property type="protein sequence ID" value="APZ35951.1"/>
    <property type="molecule type" value="Genomic_DNA"/>
</dbReference>
<feature type="domain" description="Glycoside hydrolase family 3 N-terminal" evidence="7">
    <location>
        <begin position="42"/>
        <end position="368"/>
    </location>
</feature>
<keyword evidence="5" id="KW-0326">Glycosidase</keyword>
<evidence type="ECO:0000256" key="1">
    <source>
        <dbReference type="ARBA" id="ARBA00001231"/>
    </source>
</evidence>
<dbReference type="STRING" id="36805.BOH66_15600"/>
<evidence type="ECO:0000313" key="9">
    <source>
        <dbReference type="Proteomes" id="UP000187185"/>
    </source>
</evidence>
<gene>
    <name evidence="8" type="ORF">BOH66_15600</name>
</gene>
<comment type="similarity">
    <text evidence="2">Belongs to the glycosyl hydrolase 3 family.</text>
</comment>
<dbReference type="InterPro" id="IPR050226">
    <property type="entry name" value="NagZ_Beta-hexosaminidase"/>
</dbReference>
<accession>A0A1P8UCT7</accession>
<dbReference type="AlphaFoldDB" id="A0A1P8UCT7"/>
<organism evidence="8 9">
    <name type="scientific">Microbacterium aurum</name>
    <dbReference type="NCBI Taxonomy" id="36805"/>
    <lineage>
        <taxon>Bacteria</taxon>
        <taxon>Bacillati</taxon>
        <taxon>Actinomycetota</taxon>
        <taxon>Actinomycetes</taxon>
        <taxon>Micrococcales</taxon>
        <taxon>Microbacteriaceae</taxon>
        <taxon>Microbacterium</taxon>
    </lineage>
</organism>
<comment type="catalytic activity">
    <reaction evidence="1">
        <text>Hydrolysis of terminal non-reducing N-acetyl-D-hexosamine residues in N-acetyl-beta-D-hexosaminides.</text>
        <dbReference type="EC" id="3.2.1.52"/>
    </reaction>
</comment>
<dbReference type="Pfam" id="PF00933">
    <property type="entry name" value="Glyco_hydro_3"/>
    <property type="match status" value="1"/>
</dbReference>
<evidence type="ECO:0000259" key="7">
    <source>
        <dbReference type="Pfam" id="PF00933"/>
    </source>
</evidence>
<dbReference type="InterPro" id="IPR001764">
    <property type="entry name" value="Glyco_hydro_3_N"/>
</dbReference>
<dbReference type="PANTHER" id="PTHR30480:SF13">
    <property type="entry name" value="BETA-HEXOSAMINIDASE"/>
    <property type="match status" value="1"/>
</dbReference>
<dbReference type="SUPFAM" id="SSF51445">
    <property type="entry name" value="(Trans)glycosidases"/>
    <property type="match status" value="1"/>
</dbReference>
<dbReference type="KEGG" id="maur:BOH66_15600"/>
<dbReference type="GO" id="GO:0009254">
    <property type="term" value="P:peptidoglycan turnover"/>
    <property type="evidence" value="ECO:0007669"/>
    <property type="project" value="TreeGrafter"/>
</dbReference>
<dbReference type="GO" id="GO:0004563">
    <property type="term" value="F:beta-N-acetylhexosaminidase activity"/>
    <property type="evidence" value="ECO:0007669"/>
    <property type="project" value="UniProtKB-EC"/>
</dbReference>
<name>A0A1P8UCT7_9MICO</name>
<proteinExistence type="inferred from homology"/>
<dbReference type="OrthoDB" id="9805821at2"/>
<dbReference type="GO" id="GO:0005975">
    <property type="term" value="P:carbohydrate metabolic process"/>
    <property type="evidence" value="ECO:0007669"/>
    <property type="project" value="InterPro"/>
</dbReference>
<dbReference type="Proteomes" id="UP000187185">
    <property type="component" value="Chromosome"/>
</dbReference>
<evidence type="ECO:0000256" key="4">
    <source>
        <dbReference type="ARBA" id="ARBA00022801"/>
    </source>
</evidence>
<feature type="region of interest" description="Disordered" evidence="6">
    <location>
        <begin position="8"/>
        <end position="32"/>
    </location>
</feature>
<dbReference type="EC" id="3.2.1.52" evidence="3"/>
<evidence type="ECO:0000256" key="2">
    <source>
        <dbReference type="ARBA" id="ARBA00005336"/>
    </source>
</evidence>
<dbReference type="PANTHER" id="PTHR30480">
    <property type="entry name" value="BETA-HEXOSAMINIDASE-RELATED"/>
    <property type="match status" value="1"/>
</dbReference>
<evidence type="ECO:0000256" key="3">
    <source>
        <dbReference type="ARBA" id="ARBA00012663"/>
    </source>
</evidence>
<sequence length="373" mass="37674">MLVLAGCAPASAPAPTTTTAAPTPTAMPTPTPTADPLAGLSLEERVGQLFMVGTDVSAATPATQAAITDRHAGSIFLHGRTQSGTAAVAAVVDQFTGLVGSGATGGIRLWVATDQEGGEVQVLRGPGFDDMPYAIRQADLPDDQLHAQAAVWGGQLAAAGVDMNLAPVADIVTSHDTRFSNPPIGALGRQYGYDEATVAAKAGAFAQGMRDAGVLPVFKHFPGLGHVTANTDTTANVVDTTVTADGPDVSVYRSLTAGGPSAVMVSTAIYQNIDPAAPAVFSPTVVGLVRSTVGFDGVIMTDDLSAAAAAQAWSPGDRAVLALSAGVDLVLASADPTVFAAMYDAVLAKAQSDPAFARRVDEAAARIVAAKAR</sequence>